<evidence type="ECO:0000313" key="1">
    <source>
        <dbReference type="EMBL" id="SCG76216.1"/>
    </source>
</evidence>
<dbReference type="Proteomes" id="UP000199360">
    <property type="component" value="Unassembled WGS sequence"/>
</dbReference>
<gene>
    <name evidence="1" type="ORF">GA0070213_11671</name>
</gene>
<organism evidence="1 2">
    <name type="scientific">Micromonospora humi</name>
    <dbReference type="NCBI Taxonomy" id="745366"/>
    <lineage>
        <taxon>Bacteria</taxon>
        <taxon>Bacillati</taxon>
        <taxon>Actinomycetota</taxon>
        <taxon>Actinomycetes</taxon>
        <taxon>Micromonosporales</taxon>
        <taxon>Micromonosporaceae</taxon>
        <taxon>Micromonospora</taxon>
    </lineage>
</organism>
<accession>A0A1C5K1N9</accession>
<dbReference type="OrthoDB" id="4535590at2"/>
<protein>
    <submittedName>
        <fullName evidence="1">Uncharacterized protein</fullName>
    </submittedName>
</protein>
<evidence type="ECO:0000313" key="2">
    <source>
        <dbReference type="Proteomes" id="UP000199360"/>
    </source>
</evidence>
<dbReference type="AlphaFoldDB" id="A0A1C5K1N9"/>
<name>A0A1C5K1N9_9ACTN</name>
<sequence>MWAGEVERAGERLYAVFARHPMPPDMAACDHCVDPADVDRFRRTPLRALTPEQLGSYLGNSGTWGDGSELPHLVPRLLTAYAGGEMTDWWWPATVTRRIGEQWADWTPAERDAVEDFLRDWWRRTLTSWPSTCPAEEVLDAVAALGLNIDPYLADFAELSGEAPIRHLAEVVRWSAPDERSGWELAHWLASDVPADLLWTAAVATAGSPLGDELAEAGDLADLLRNTR</sequence>
<keyword evidence="2" id="KW-1185">Reference proteome</keyword>
<dbReference type="EMBL" id="FMDM01000016">
    <property type="protein sequence ID" value="SCG76216.1"/>
    <property type="molecule type" value="Genomic_DNA"/>
</dbReference>
<dbReference type="STRING" id="745366.GA0070213_11671"/>
<reference evidence="2" key="1">
    <citation type="submission" date="2016-06" db="EMBL/GenBank/DDBJ databases">
        <authorList>
            <person name="Varghese N."/>
            <person name="Submissions Spin"/>
        </authorList>
    </citation>
    <scope>NUCLEOTIDE SEQUENCE [LARGE SCALE GENOMIC DNA]</scope>
    <source>
        <strain evidence="2">DSM 45647</strain>
    </source>
</reference>
<proteinExistence type="predicted"/>
<dbReference type="RefSeq" id="WP_091070255.1">
    <property type="nucleotide sequence ID" value="NZ_FMDM01000016.1"/>
</dbReference>